<evidence type="ECO:0000313" key="2">
    <source>
        <dbReference type="EMBL" id="QJE00491.1"/>
    </source>
</evidence>
<dbReference type="EMBL" id="CP051685">
    <property type="protein sequence ID" value="QJE00491.1"/>
    <property type="molecule type" value="Genomic_DNA"/>
</dbReference>
<dbReference type="Proteomes" id="UP000502415">
    <property type="component" value="Chromosome"/>
</dbReference>
<dbReference type="AlphaFoldDB" id="A0A7Z2ZSH7"/>
<keyword evidence="3" id="KW-1185">Reference proteome</keyword>
<evidence type="ECO:0000256" key="1">
    <source>
        <dbReference type="SAM" id="Phobius"/>
    </source>
</evidence>
<gene>
    <name evidence="2" type="ORF">HH212_11055</name>
</gene>
<name>A0A7Z2ZSH7_9BURK</name>
<dbReference type="KEGG" id="mfy:HH212_11055"/>
<reference evidence="2 3" key="1">
    <citation type="submission" date="2020-04" db="EMBL/GenBank/DDBJ databases">
        <title>Genome sequencing of novel species.</title>
        <authorList>
            <person name="Heo J."/>
            <person name="Kim S.-J."/>
            <person name="Kim J.-S."/>
            <person name="Hong S.-B."/>
            <person name="Kwon S.-W."/>
        </authorList>
    </citation>
    <scope>NUCLEOTIDE SEQUENCE [LARGE SCALE GENOMIC DNA]</scope>
    <source>
        <strain evidence="2 3">GN2-R2</strain>
    </source>
</reference>
<proteinExistence type="predicted"/>
<evidence type="ECO:0000313" key="3">
    <source>
        <dbReference type="Proteomes" id="UP000502415"/>
    </source>
</evidence>
<sequence>MKSVTFSEIECLQDKAPHLSTLLAPRRLAQLALLIALGVPALVIAFYLLHPTAPLGYLVVPVLLAGALPLAPVLPGRLEVTTRFDACHMVGTLDATLGQMGYTQAERKPGSVLYRARAPYWSHWRSKEIVVKVRRHTLEVSGPETTLRALRRQMLP</sequence>
<protein>
    <submittedName>
        <fullName evidence="2">Uncharacterized protein</fullName>
    </submittedName>
</protein>
<feature type="transmembrane region" description="Helical" evidence="1">
    <location>
        <begin position="28"/>
        <end position="49"/>
    </location>
</feature>
<organism evidence="2 3">
    <name type="scientific">Massilia forsythiae</name>
    <dbReference type="NCBI Taxonomy" id="2728020"/>
    <lineage>
        <taxon>Bacteria</taxon>
        <taxon>Pseudomonadati</taxon>
        <taxon>Pseudomonadota</taxon>
        <taxon>Betaproteobacteria</taxon>
        <taxon>Burkholderiales</taxon>
        <taxon>Oxalobacteraceae</taxon>
        <taxon>Telluria group</taxon>
        <taxon>Massilia</taxon>
    </lineage>
</organism>
<keyword evidence="1" id="KW-1133">Transmembrane helix</keyword>
<keyword evidence="1" id="KW-0472">Membrane</keyword>
<accession>A0A7Z2ZSH7</accession>
<dbReference type="RefSeq" id="WP_170202523.1">
    <property type="nucleotide sequence ID" value="NZ_CP051685.1"/>
</dbReference>
<keyword evidence="1" id="KW-0812">Transmembrane</keyword>
<feature type="transmembrane region" description="Helical" evidence="1">
    <location>
        <begin position="55"/>
        <end position="74"/>
    </location>
</feature>